<gene>
    <name evidence="1" type="ORF">g.20321</name>
    <name evidence="2" type="ORF">g.20325</name>
</gene>
<name>A0A146LLP9_LYGHE</name>
<accession>A0A146LLP9</accession>
<organism evidence="1">
    <name type="scientific">Lygus hesperus</name>
    <name type="common">Western plant bug</name>
    <dbReference type="NCBI Taxonomy" id="30085"/>
    <lineage>
        <taxon>Eukaryota</taxon>
        <taxon>Metazoa</taxon>
        <taxon>Ecdysozoa</taxon>
        <taxon>Arthropoda</taxon>
        <taxon>Hexapoda</taxon>
        <taxon>Insecta</taxon>
        <taxon>Pterygota</taxon>
        <taxon>Neoptera</taxon>
        <taxon>Paraneoptera</taxon>
        <taxon>Hemiptera</taxon>
        <taxon>Heteroptera</taxon>
        <taxon>Panheteroptera</taxon>
        <taxon>Cimicomorpha</taxon>
        <taxon>Miridae</taxon>
        <taxon>Mirini</taxon>
        <taxon>Lygus</taxon>
    </lineage>
</organism>
<evidence type="ECO:0000313" key="2">
    <source>
        <dbReference type="EMBL" id="JAQ09773.1"/>
    </source>
</evidence>
<dbReference type="AlphaFoldDB" id="A0A146LLP9"/>
<protein>
    <submittedName>
        <fullName evidence="1">Uncharacterized protein</fullName>
    </submittedName>
</protein>
<sequence>MQKNWREIARMLELLLQLFTQYSVVFLHRRICDIEPDIRCLLYTATATFYLRFPSLLTSSVVEDVLLPSLCDPECGPVVQSLQMWQRLLRDTEDAKARELLLRHCDGIQTAASAYVGAGDGKLCASAVRVCCELLLLDSLRETECVSGISQLLWDADPDVQYAATLFVYEDSFSPKVQNVTDINENPSQNDWIEFSKLLHTCDTEWPQGTTPQALQRQKLSDTLVTNFARYTNLATPHDWQSC</sequence>
<evidence type="ECO:0000313" key="1">
    <source>
        <dbReference type="EMBL" id="JAQ07746.1"/>
    </source>
</evidence>
<dbReference type="SUPFAM" id="SSF48371">
    <property type="entry name" value="ARM repeat"/>
    <property type="match status" value="1"/>
</dbReference>
<dbReference type="EMBL" id="GDHC01010883">
    <property type="protein sequence ID" value="JAQ07746.1"/>
    <property type="molecule type" value="Transcribed_RNA"/>
</dbReference>
<proteinExistence type="predicted"/>
<dbReference type="InterPro" id="IPR016024">
    <property type="entry name" value="ARM-type_fold"/>
</dbReference>
<dbReference type="EMBL" id="GDHC01008856">
    <property type="protein sequence ID" value="JAQ09773.1"/>
    <property type="molecule type" value="Transcribed_RNA"/>
</dbReference>
<reference evidence="1" key="1">
    <citation type="journal article" date="2016" name="Gigascience">
        <title>De novo construction of an expanded transcriptome assembly for the western tarnished plant bug, Lygus hesperus.</title>
        <authorList>
            <person name="Tassone E.E."/>
            <person name="Geib S.M."/>
            <person name="Hall B."/>
            <person name="Fabrick J.A."/>
            <person name="Brent C.S."/>
            <person name="Hull J.J."/>
        </authorList>
    </citation>
    <scope>NUCLEOTIDE SEQUENCE</scope>
</reference>